<name>A0A173YND8_9ACTN</name>
<keyword evidence="1" id="KW-1133">Transmembrane helix</keyword>
<evidence type="ECO:0000256" key="1">
    <source>
        <dbReference type="SAM" id="Phobius"/>
    </source>
</evidence>
<feature type="transmembrane region" description="Helical" evidence="1">
    <location>
        <begin position="141"/>
        <end position="164"/>
    </location>
</feature>
<dbReference type="Proteomes" id="UP000095468">
    <property type="component" value="Unassembled WGS sequence"/>
</dbReference>
<keyword evidence="1" id="KW-0812">Transmembrane</keyword>
<reference evidence="2 3" key="1">
    <citation type="submission" date="2015-09" db="EMBL/GenBank/DDBJ databases">
        <authorList>
            <consortium name="Pathogen Informatics"/>
        </authorList>
    </citation>
    <scope>NUCLEOTIDE SEQUENCE [LARGE SCALE GENOMIC DNA]</scope>
    <source>
        <strain evidence="2 3">2789STDY5608823</strain>
    </source>
</reference>
<protein>
    <recommendedName>
        <fullName evidence="4">DUF2975 domain-containing protein</fullName>
    </recommendedName>
</protein>
<keyword evidence="1" id="KW-0472">Membrane</keyword>
<dbReference type="RefSeq" id="WP_055285491.1">
    <property type="nucleotide sequence ID" value="NZ_CYYP01000003.1"/>
</dbReference>
<accession>A0A173YND8</accession>
<sequence length="212" mass="22609">MVHRNASISNETISREQTIAELRKLACICKWATICITALLALGLFAVIAIDLLLILPDLSQGLCLQSIELNAGEGPCLALVGTNKQAPLMLVAHDGHTALGSLLMTCLALAIALSVCSLFSNIEKAGRPFDLGCNYMLRRIGHLFLIGGVAVRLLSATVTGLMLSGFGGRFTDAFAGQLFEPSMVFAGLIISLIASVFRYGCILQKQDDELL</sequence>
<evidence type="ECO:0008006" key="4">
    <source>
        <dbReference type="Google" id="ProtNLM"/>
    </source>
</evidence>
<evidence type="ECO:0000313" key="2">
    <source>
        <dbReference type="EMBL" id="CUN64575.1"/>
    </source>
</evidence>
<dbReference type="EMBL" id="CYYP01000003">
    <property type="protein sequence ID" value="CUN64575.1"/>
    <property type="molecule type" value="Genomic_DNA"/>
</dbReference>
<feature type="transmembrane region" description="Helical" evidence="1">
    <location>
        <begin position="99"/>
        <end position="120"/>
    </location>
</feature>
<proteinExistence type="predicted"/>
<organism evidence="2 3">
    <name type="scientific">Collinsella aerofaciens</name>
    <dbReference type="NCBI Taxonomy" id="74426"/>
    <lineage>
        <taxon>Bacteria</taxon>
        <taxon>Bacillati</taxon>
        <taxon>Actinomycetota</taxon>
        <taxon>Coriobacteriia</taxon>
        <taxon>Coriobacteriales</taxon>
        <taxon>Coriobacteriaceae</taxon>
        <taxon>Collinsella</taxon>
    </lineage>
</organism>
<evidence type="ECO:0000313" key="3">
    <source>
        <dbReference type="Proteomes" id="UP000095468"/>
    </source>
</evidence>
<feature type="transmembrane region" description="Helical" evidence="1">
    <location>
        <begin position="184"/>
        <end position="202"/>
    </location>
</feature>
<dbReference type="AlphaFoldDB" id="A0A173YND8"/>
<feature type="transmembrane region" description="Helical" evidence="1">
    <location>
        <begin position="31"/>
        <end position="56"/>
    </location>
</feature>
<gene>
    <name evidence="2" type="ORF">ERS852381_00487</name>
</gene>